<comment type="caution">
    <text evidence="6">The sequence shown here is derived from an EMBL/GenBank/DDBJ whole genome shotgun (WGS) entry which is preliminary data.</text>
</comment>
<dbReference type="PROSITE" id="PS50118">
    <property type="entry name" value="HMG_BOX_2"/>
    <property type="match status" value="1"/>
</dbReference>
<dbReference type="SMART" id="SM00398">
    <property type="entry name" value="HMG"/>
    <property type="match status" value="1"/>
</dbReference>
<evidence type="ECO:0000256" key="4">
    <source>
        <dbReference type="SAM" id="MobiDB-lite"/>
    </source>
</evidence>
<feature type="compositionally biased region" description="Basic residues" evidence="4">
    <location>
        <begin position="282"/>
        <end position="293"/>
    </location>
</feature>
<feature type="compositionally biased region" description="Low complexity" evidence="4">
    <location>
        <begin position="436"/>
        <end position="472"/>
    </location>
</feature>
<protein>
    <recommendedName>
        <fullName evidence="5">HMG box domain-containing protein</fullName>
    </recommendedName>
</protein>
<keyword evidence="2" id="KW-0804">Transcription</keyword>
<dbReference type="GO" id="GO:0030154">
    <property type="term" value="P:cell differentiation"/>
    <property type="evidence" value="ECO:0007669"/>
    <property type="project" value="TreeGrafter"/>
</dbReference>
<feature type="compositionally biased region" description="Polar residues" evidence="4">
    <location>
        <begin position="410"/>
        <end position="421"/>
    </location>
</feature>
<evidence type="ECO:0000256" key="3">
    <source>
        <dbReference type="PROSITE-ProRule" id="PRU00267"/>
    </source>
</evidence>
<evidence type="ECO:0000259" key="5">
    <source>
        <dbReference type="PROSITE" id="PS50118"/>
    </source>
</evidence>
<dbReference type="InterPro" id="IPR036910">
    <property type="entry name" value="HMG_box_dom_sf"/>
</dbReference>
<dbReference type="EMBL" id="JAUEPR010000059">
    <property type="protein sequence ID" value="KAK0470783.1"/>
    <property type="molecule type" value="Genomic_DNA"/>
</dbReference>
<dbReference type="GO" id="GO:0000978">
    <property type="term" value="F:RNA polymerase II cis-regulatory region sequence-specific DNA binding"/>
    <property type="evidence" value="ECO:0007669"/>
    <property type="project" value="TreeGrafter"/>
</dbReference>
<keyword evidence="7" id="KW-1185">Reference proteome</keyword>
<dbReference type="InterPro" id="IPR050140">
    <property type="entry name" value="SRY-related_HMG-box_TF-like"/>
</dbReference>
<dbReference type="Proteomes" id="UP001175227">
    <property type="component" value="Unassembled WGS sequence"/>
</dbReference>
<dbReference type="InterPro" id="IPR009071">
    <property type="entry name" value="HMG_box_dom"/>
</dbReference>
<dbReference type="PANTHER" id="PTHR10270:SF161">
    <property type="entry name" value="SEX-DETERMINING REGION Y PROTEIN"/>
    <property type="match status" value="1"/>
</dbReference>
<dbReference type="Gene3D" id="1.10.30.10">
    <property type="entry name" value="High mobility group box domain"/>
    <property type="match status" value="1"/>
</dbReference>
<sequence length="591" mass="64393">MSFGRDTTSETCLDASRADPVGVLEPDWAQSRGELEVKADQGGQVVCLFCWQDQAVSEKATNQVNGRSNRIVCQMRIHTWLKRQTGCEPGFCLPALPAALSAVSHFTLAFRPSAPLRPSTVLTPALLDAFFLLPIFLHSARNMSPFDQYSLTQFPEAAPVTLKSDRRDERGSQSGSDDGSTYNVYNDPQKSDGDPEDDAALTSQSLNADGTPKRPMNAFMIFARRRRPQVSAENQSMRTGEISKILSKEWSSMSPNDKQFYLDQAKQLKETFNSKYPDYVYRRRPNNSRKRRKTDASGMRAPDGSMPPDAGDDMPGDLGEPSPSDGDDSQADPLDMGYSRMPHSSHYEGSGHARLPTFPFSPSDMSYRDSRVSYMQQDRLHHSVSSPRLSGSGQYPYIQRHGPGPYNDAWDTSSTRPSGSSWFHDRSATSPISAKSQSFPPLSSPSSWPSPNSPGPGASPSSSTSNSYSGFPTLNSPFFPTQAQLSNYPTASSPTTNGSANSSQYQLPPPGESRGFDHHRSFTPSSGGGNAYPSSHNSRHSAATGLPRALPPVASLSNSQFFHHSGSPGATIPPVSAIDAGMWNRERILDA</sequence>
<evidence type="ECO:0000256" key="1">
    <source>
        <dbReference type="ARBA" id="ARBA00023125"/>
    </source>
</evidence>
<name>A0AA39NSP0_9AGAR</name>
<gene>
    <name evidence="6" type="ORF">IW261DRAFT_1612495</name>
</gene>
<dbReference type="GO" id="GO:0001228">
    <property type="term" value="F:DNA-binding transcription activator activity, RNA polymerase II-specific"/>
    <property type="evidence" value="ECO:0007669"/>
    <property type="project" value="TreeGrafter"/>
</dbReference>
<evidence type="ECO:0000313" key="6">
    <source>
        <dbReference type="EMBL" id="KAK0470783.1"/>
    </source>
</evidence>
<evidence type="ECO:0000256" key="2">
    <source>
        <dbReference type="ARBA" id="ARBA00023163"/>
    </source>
</evidence>
<dbReference type="AlphaFoldDB" id="A0AA39NSP0"/>
<accession>A0AA39NSP0</accession>
<feature type="domain" description="HMG box" evidence="5">
    <location>
        <begin position="212"/>
        <end position="280"/>
    </location>
</feature>
<evidence type="ECO:0000313" key="7">
    <source>
        <dbReference type="Proteomes" id="UP001175227"/>
    </source>
</evidence>
<feature type="compositionally biased region" description="Polar residues" evidence="4">
    <location>
        <begin position="172"/>
        <end position="188"/>
    </location>
</feature>
<feature type="region of interest" description="Disordered" evidence="4">
    <location>
        <begin position="276"/>
        <end position="551"/>
    </location>
</feature>
<feature type="DNA-binding region" description="HMG box" evidence="3">
    <location>
        <begin position="212"/>
        <end position="280"/>
    </location>
</feature>
<feature type="region of interest" description="Disordered" evidence="4">
    <location>
        <begin position="160"/>
        <end position="214"/>
    </location>
</feature>
<dbReference type="SUPFAM" id="SSF47095">
    <property type="entry name" value="HMG-box"/>
    <property type="match status" value="1"/>
</dbReference>
<organism evidence="6 7">
    <name type="scientific">Armillaria novae-zelandiae</name>
    <dbReference type="NCBI Taxonomy" id="153914"/>
    <lineage>
        <taxon>Eukaryota</taxon>
        <taxon>Fungi</taxon>
        <taxon>Dikarya</taxon>
        <taxon>Basidiomycota</taxon>
        <taxon>Agaricomycotina</taxon>
        <taxon>Agaricomycetes</taxon>
        <taxon>Agaricomycetidae</taxon>
        <taxon>Agaricales</taxon>
        <taxon>Marasmiineae</taxon>
        <taxon>Physalacriaceae</taxon>
        <taxon>Armillaria</taxon>
    </lineage>
</organism>
<dbReference type="Pfam" id="PF00505">
    <property type="entry name" value="HMG_box"/>
    <property type="match status" value="1"/>
</dbReference>
<keyword evidence="1 3" id="KW-0238">DNA-binding</keyword>
<feature type="compositionally biased region" description="Polar residues" evidence="4">
    <location>
        <begin position="383"/>
        <end position="393"/>
    </location>
</feature>
<dbReference type="GO" id="GO:0005634">
    <property type="term" value="C:nucleus"/>
    <property type="evidence" value="ECO:0007669"/>
    <property type="project" value="UniProtKB-UniRule"/>
</dbReference>
<feature type="compositionally biased region" description="Polar residues" evidence="4">
    <location>
        <begin position="473"/>
        <end position="506"/>
    </location>
</feature>
<keyword evidence="3" id="KW-0539">Nucleus</keyword>
<dbReference type="PANTHER" id="PTHR10270">
    <property type="entry name" value="SOX TRANSCRIPTION FACTOR"/>
    <property type="match status" value="1"/>
</dbReference>
<reference evidence="6" key="1">
    <citation type="submission" date="2023-06" db="EMBL/GenBank/DDBJ databases">
        <authorList>
            <consortium name="Lawrence Berkeley National Laboratory"/>
            <person name="Ahrendt S."/>
            <person name="Sahu N."/>
            <person name="Indic B."/>
            <person name="Wong-Bajracharya J."/>
            <person name="Merenyi Z."/>
            <person name="Ke H.-M."/>
            <person name="Monk M."/>
            <person name="Kocsube S."/>
            <person name="Drula E."/>
            <person name="Lipzen A."/>
            <person name="Balint B."/>
            <person name="Henrissat B."/>
            <person name="Andreopoulos B."/>
            <person name="Martin F.M."/>
            <person name="Harder C.B."/>
            <person name="Rigling D."/>
            <person name="Ford K.L."/>
            <person name="Foster G.D."/>
            <person name="Pangilinan J."/>
            <person name="Papanicolaou A."/>
            <person name="Barry K."/>
            <person name="LaButti K."/>
            <person name="Viragh M."/>
            <person name="Koriabine M."/>
            <person name="Yan M."/>
            <person name="Riley R."/>
            <person name="Champramary S."/>
            <person name="Plett K.L."/>
            <person name="Tsai I.J."/>
            <person name="Slot J."/>
            <person name="Sipos G."/>
            <person name="Plett J."/>
            <person name="Nagy L.G."/>
            <person name="Grigoriev I.V."/>
        </authorList>
    </citation>
    <scope>NUCLEOTIDE SEQUENCE</scope>
    <source>
        <strain evidence="6">ICMP 16352</strain>
    </source>
</reference>
<proteinExistence type="predicted"/>